<feature type="domain" description="Thiamine pyrophosphate enzyme TPP-binding" evidence="14">
    <location>
        <begin position="401"/>
        <end position="525"/>
    </location>
</feature>
<evidence type="ECO:0000256" key="6">
    <source>
        <dbReference type="ARBA" id="ARBA00022723"/>
    </source>
</evidence>
<evidence type="ECO:0000256" key="1">
    <source>
        <dbReference type="ARBA" id="ARBA00001041"/>
    </source>
</evidence>
<comment type="cofactor">
    <cofactor evidence="2">
        <name>thiamine diphosphate</name>
        <dbReference type="ChEBI" id="CHEBI:58937"/>
    </cofactor>
</comment>
<dbReference type="Proteomes" id="UP000800235">
    <property type="component" value="Unassembled WGS sequence"/>
</dbReference>
<dbReference type="EMBL" id="MU007011">
    <property type="protein sequence ID" value="KAF2436270.1"/>
    <property type="molecule type" value="Genomic_DNA"/>
</dbReference>
<name>A0A9P4P145_9PEZI</name>
<dbReference type="FunFam" id="3.40.50.970:FF:000019">
    <property type="entry name" value="Pyruvate decarboxylase isozyme"/>
    <property type="match status" value="1"/>
</dbReference>
<dbReference type="Gene3D" id="3.40.50.970">
    <property type="match status" value="2"/>
</dbReference>
<comment type="caution">
    <text evidence="16">The sequence shown here is derived from an EMBL/GenBank/DDBJ whole genome shotgun (WGS) entry which is preliminary data.</text>
</comment>
<dbReference type="OrthoDB" id="3970464at2759"/>
<sequence>MSEIKLDAYLFCRLKQLGIQSVFGVPGDYELALLDLVAENGLTWRGNPNELVASYAADAYGRVNGAAAFVSTFGPGELSAYCGVAGQYTEYVPAVHIIGYPGVSAMKAGAIMHHTLGDGKFTFCHEMTKHITVASAILDDPASAPAAIDKVLTAMMIESRPVYLGVPADLAHYPISSKNLQTPLNVTLPPDDTEVTEATVKEIRSLIDNAKSPILVIDGCTHRNRCVEEAHELQTLSGLPTFVTSMGKGTALEDLPNYGGVYAGAGTHAAIKDVVESADFVLWLGRYGSDFNTSEFTMNVAEDKIVDLQRFYATIAGRKVDQKMEYLLKALIENIQAKPLAQAKQVTWEPYPLRNLPAVGPLTQDFLWNALSKFFQPGDCIIGETGTSAFGLGDSYMPKGSFYFNQTIWGSIGYATGAIVGACQAIKEGSGGFKRGILVTGEGSLHLTAQAIADLLRYDLKPIIFILNNGGYTVERLIHGKTESYNDVAQWDYANMAKTFGPAFPSKYHGPIKTNEELVKLIESGAAREDCFQVVEVTLAPLDAPKSVLLTGAAIDEFNKQKTLPGA</sequence>
<evidence type="ECO:0000256" key="3">
    <source>
        <dbReference type="ARBA" id="ARBA00007812"/>
    </source>
</evidence>
<evidence type="ECO:0000313" key="17">
    <source>
        <dbReference type="Proteomes" id="UP000800235"/>
    </source>
</evidence>
<evidence type="ECO:0000256" key="11">
    <source>
        <dbReference type="PIRSR" id="PIRSR036565-2"/>
    </source>
</evidence>
<keyword evidence="6 11" id="KW-0479">Metal-binding</keyword>
<keyword evidence="7" id="KW-0210">Decarboxylase</keyword>
<dbReference type="Pfam" id="PF02775">
    <property type="entry name" value="TPP_enzyme_C"/>
    <property type="match status" value="1"/>
</dbReference>
<organism evidence="16 17">
    <name type="scientific">Tothia fuscella</name>
    <dbReference type="NCBI Taxonomy" id="1048955"/>
    <lineage>
        <taxon>Eukaryota</taxon>
        <taxon>Fungi</taxon>
        <taxon>Dikarya</taxon>
        <taxon>Ascomycota</taxon>
        <taxon>Pezizomycotina</taxon>
        <taxon>Dothideomycetes</taxon>
        <taxon>Pleosporomycetidae</taxon>
        <taxon>Venturiales</taxon>
        <taxon>Cylindrosympodiaceae</taxon>
        <taxon>Tothia</taxon>
    </lineage>
</organism>
<dbReference type="PANTHER" id="PTHR43452:SF30">
    <property type="entry name" value="PYRUVATE DECARBOXYLASE ISOZYME 1-RELATED"/>
    <property type="match status" value="1"/>
</dbReference>
<dbReference type="EC" id="4.1.1.1" evidence="4"/>
<dbReference type="InterPro" id="IPR012110">
    <property type="entry name" value="PDC/IPDC-like"/>
</dbReference>
<protein>
    <recommendedName>
        <fullName evidence="5">Pyruvate decarboxylase</fullName>
        <ecNumber evidence="4">4.1.1.1</ecNumber>
    </recommendedName>
</protein>
<evidence type="ECO:0000256" key="7">
    <source>
        <dbReference type="ARBA" id="ARBA00022793"/>
    </source>
</evidence>
<dbReference type="SUPFAM" id="SSF52518">
    <property type="entry name" value="Thiamin diphosphate-binding fold (THDP-binding)"/>
    <property type="match status" value="2"/>
</dbReference>
<dbReference type="CDD" id="cd02005">
    <property type="entry name" value="TPP_PDC_IPDC"/>
    <property type="match status" value="1"/>
</dbReference>
<dbReference type="GO" id="GO:0004737">
    <property type="term" value="F:pyruvate decarboxylase activity"/>
    <property type="evidence" value="ECO:0007669"/>
    <property type="project" value="UniProtKB-EC"/>
</dbReference>
<evidence type="ECO:0000256" key="5">
    <source>
        <dbReference type="ARBA" id="ARBA00014422"/>
    </source>
</evidence>
<evidence type="ECO:0000256" key="4">
    <source>
        <dbReference type="ARBA" id="ARBA00013202"/>
    </source>
</evidence>
<dbReference type="InterPro" id="IPR011766">
    <property type="entry name" value="TPP_enzyme_TPP-bd"/>
</dbReference>
<feature type="binding site" evidence="11">
    <location>
        <position position="471"/>
    </location>
    <ligand>
        <name>Mg(2+)</name>
        <dbReference type="ChEBI" id="CHEBI:18420"/>
    </ligand>
</feature>
<dbReference type="PIRSF" id="PIRSF036565">
    <property type="entry name" value="Pyruvt_ip_decrb"/>
    <property type="match status" value="1"/>
</dbReference>
<dbReference type="Pfam" id="PF02776">
    <property type="entry name" value="TPP_enzyme_N"/>
    <property type="match status" value="1"/>
</dbReference>
<comment type="cofactor">
    <cofactor evidence="11">
        <name>Mg(2+)</name>
        <dbReference type="ChEBI" id="CHEBI:18420"/>
    </cofactor>
    <text evidence="11">Binds 1 Mg(2+) per subunit.</text>
</comment>
<keyword evidence="9 12" id="KW-0786">Thiamine pyrophosphate</keyword>
<dbReference type="SUPFAM" id="SSF52467">
    <property type="entry name" value="DHS-like NAD/FAD-binding domain"/>
    <property type="match status" value="1"/>
</dbReference>
<dbReference type="InterPro" id="IPR047214">
    <property type="entry name" value="TPP_PDC_IPDC"/>
</dbReference>
<dbReference type="Gene3D" id="3.40.50.1220">
    <property type="entry name" value="TPP-binding domain"/>
    <property type="match status" value="1"/>
</dbReference>
<proteinExistence type="inferred from homology"/>
<evidence type="ECO:0000259" key="13">
    <source>
        <dbReference type="Pfam" id="PF00205"/>
    </source>
</evidence>
<evidence type="ECO:0000259" key="14">
    <source>
        <dbReference type="Pfam" id="PF02775"/>
    </source>
</evidence>
<keyword evidence="17" id="KW-1185">Reference proteome</keyword>
<feature type="domain" description="Thiamine pyrophosphate enzyme N-terminal TPP-binding" evidence="15">
    <location>
        <begin position="5"/>
        <end position="109"/>
    </location>
</feature>
<accession>A0A9P4P145</accession>
<dbReference type="AlphaFoldDB" id="A0A9P4P145"/>
<dbReference type="GO" id="GO:0000287">
    <property type="term" value="F:magnesium ion binding"/>
    <property type="evidence" value="ECO:0007669"/>
    <property type="project" value="InterPro"/>
</dbReference>
<keyword evidence="10" id="KW-0456">Lyase</keyword>
<dbReference type="InterPro" id="IPR012000">
    <property type="entry name" value="Thiamin_PyroP_enz_cen_dom"/>
</dbReference>
<dbReference type="FunFam" id="3.40.50.970:FF:000024">
    <property type="entry name" value="Pyruvate decarboxylase isozyme"/>
    <property type="match status" value="1"/>
</dbReference>
<dbReference type="GO" id="GO:0005634">
    <property type="term" value="C:nucleus"/>
    <property type="evidence" value="ECO:0007669"/>
    <property type="project" value="TreeGrafter"/>
</dbReference>
<gene>
    <name evidence="16" type="ORF">EJ08DRAFT_232823</name>
</gene>
<dbReference type="InterPro" id="IPR029061">
    <property type="entry name" value="THDP-binding"/>
</dbReference>
<dbReference type="GO" id="GO:0000949">
    <property type="term" value="P:aromatic amino acid family catabolic process to alcohol via Ehrlich pathway"/>
    <property type="evidence" value="ECO:0007669"/>
    <property type="project" value="TreeGrafter"/>
</dbReference>
<dbReference type="InterPro" id="IPR012001">
    <property type="entry name" value="Thiamin_PyroP_enz_TPP-bd_dom"/>
</dbReference>
<dbReference type="GO" id="GO:0030976">
    <property type="term" value="F:thiamine pyrophosphate binding"/>
    <property type="evidence" value="ECO:0007669"/>
    <property type="project" value="InterPro"/>
</dbReference>
<evidence type="ECO:0000259" key="15">
    <source>
        <dbReference type="Pfam" id="PF02776"/>
    </source>
</evidence>
<comment type="catalytic activity">
    <reaction evidence="1">
        <text>a 2-oxocarboxylate + H(+) = an aldehyde + CO2</text>
        <dbReference type="Rhea" id="RHEA:11628"/>
        <dbReference type="ChEBI" id="CHEBI:15378"/>
        <dbReference type="ChEBI" id="CHEBI:16526"/>
        <dbReference type="ChEBI" id="CHEBI:17478"/>
        <dbReference type="ChEBI" id="CHEBI:35179"/>
        <dbReference type="EC" id="4.1.1.1"/>
    </reaction>
</comment>
<dbReference type="Pfam" id="PF00205">
    <property type="entry name" value="TPP_enzyme_M"/>
    <property type="match status" value="1"/>
</dbReference>
<keyword evidence="16" id="KW-0670">Pyruvate</keyword>
<comment type="similarity">
    <text evidence="3 12">Belongs to the TPP enzyme family.</text>
</comment>
<reference evidence="16" key="1">
    <citation type="journal article" date="2020" name="Stud. Mycol.">
        <title>101 Dothideomycetes genomes: a test case for predicting lifestyles and emergence of pathogens.</title>
        <authorList>
            <person name="Haridas S."/>
            <person name="Albert R."/>
            <person name="Binder M."/>
            <person name="Bloem J."/>
            <person name="Labutti K."/>
            <person name="Salamov A."/>
            <person name="Andreopoulos B."/>
            <person name="Baker S."/>
            <person name="Barry K."/>
            <person name="Bills G."/>
            <person name="Bluhm B."/>
            <person name="Cannon C."/>
            <person name="Castanera R."/>
            <person name="Culley D."/>
            <person name="Daum C."/>
            <person name="Ezra D."/>
            <person name="Gonzalez J."/>
            <person name="Henrissat B."/>
            <person name="Kuo A."/>
            <person name="Liang C."/>
            <person name="Lipzen A."/>
            <person name="Lutzoni F."/>
            <person name="Magnuson J."/>
            <person name="Mondo S."/>
            <person name="Nolan M."/>
            <person name="Ohm R."/>
            <person name="Pangilinan J."/>
            <person name="Park H.-J."/>
            <person name="Ramirez L."/>
            <person name="Alfaro M."/>
            <person name="Sun H."/>
            <person name="Tritt A."/>
            <person name="Yoshinaga Y."/>
            <person name="Zwiers L.-H."/>
            <person name="Turgeon B."/>
            <person name="Goodwin S."/>
            <person name="Spatafora J."/>
            <person name="Crous P."/>
            <person name="Grigoriev I."/>
        </authorList>
    </citation>
    <scope>NUCLEOTIDE SEQUENCE</scope>
    <source>
        <strain evidence="16">CBS 130266</strain>
    </source>
</reference>
<evidence type="ECO:0000256" key="9">
    <source>
        <dbReference type="ARBA" id="ARBA00023052"/>
    </source>
</evidence>
<evidence type="ECO:0000256" key="12">
    <source>
        <dbReference type="RuleBase" id="RU362132"/>
    </source>
</evidence>
<evidence type="ECO:0000256" key="10">
    <source>
        <dbReference type="ARBA" id="ARBA00023239"/>
    </source>
</evidence>
<dbReference type="GO" id="GO:0005829">
    <property type="term" value="C:cytosol"/>
    <property type="evidence" value="ECO:0007669"/>
    <property type="project" value="TreeGrafter"/>
</dbReference>
<dbReference type="CDD" id="cd07038">
    <property type="entry name" value="TPP_PYR_PDC_IPDC_like"/>
    <property type="match status" value="1"/>
</dbReference>
<dbReference type="InterPro" id="IPR047213">
    <property type="entry name" value="TPP_PYR_PDC_IPDC-like"/>
</dbReference>
<evidence type="ECO:0000313" key="16">
    <source>
        <dbReference type="EMBL" id="KAF2436270.1"/>
    </source>
</evidence>
<evidence type="ECO:0000256" key="8">
    <source>
        <dbReference type="ARBA" id="ARBA00022842"/>
    </source>
</evidence>
<feature type="domain" description="Thiamine pyrophosphate enzyme central" evidence="13">
    <location>
        <begin position="201"/>
        <end position="322"/>
    </location>
</feature>
<evidence type="ECO:0000256" key="2">
    <source>
        <dbReference type="ARBA" id="ARBA00001964"/>
    </source>
</evidence>
<dbReference type="InterPro" id="IPR029035">
    <property type="entry name" value="DHS-like_NAD/FAD-binding_dom"/>
</dbReference>
<dbReference type="PANTHER" id="PTHR43452">
    <property type="entry name" value="PYRUVATE DECARBOXYLASE"/>
    <property type="match status" value="1"/>
</dbReference>
<feature type="binding site" evidence="11">
    <location>
        <position position="469"/>
    </location>
    <ligand>
        <name>Mg(2+)</name>
        <dbReference type="ChEBI" id="CHEBI:18420"/>
    </ligand>
</feature>
<keyword evidence="8 11" id="KW-0460">Magnesium</keyword>